<organism evidence="2 3">
    <name type="scientific">Rhodanobacter glycinis</name>
    <dbReference type="NCBI Taxonomy" id="582702"/>
    <lineage>
        <taxon>Bacteria</taxon>
        <taxon>Pseudomonadati</taxon>
        <taxon>Pseudomonadota</taxon>
        <taxon>Gammaproteobacteria</taxon>
        <taxon>Lysobacterales</taxon>
        <taxon>Rhodanobacteraceae</taxon>
        <taxon>Rhodanobacter</taxon>
    </lineage>
</organism>
<dbReference type="AlphaFoldDB" id="A0A5B9DZ64"/>
<dbReference type="KEGG" id="rgl:CS053_08265"/>
<dbReference type="RefSeq" id="WP_147627087.1">
    <property type="nucleotide sequence ID" value="NZ_CP042807.1"/>
</dbReference>
<keyword evidence="1" id="KW-0812">Transmembrane</keyword>
<evidence type="ECO:0000313" key="3">
    <source>
        <dbReference type="Proteomes" id="UP000321807"/>
    </source>
</evidence>
<keyword evidence="1" id="KW-0472">Membrane</keyword>
<gene>
    <name evidence="2" type="ORF">CS053_08265</name>
</gene>
<feature type="transmembrane region" description="Helical" evidence="1">
    <location>
        <begin position="39"/>
        <end position="57"/>
    </location>
</feature>
<keyword evidence="1" id="KW-1133">Transmembrane helix</keyword>
<reference evidence="2 3" key="1">
    <citation type="submission" date="2019-08" db="EMBL/GenBank/DDBJ databases">
        <title>Complete genome sequence of Rhodanobacter glycinis strain T01E-68 isolated from tomato root.</title>
        <authorList>
            <person name="Weon H.-Y."/>
            <person name="Lee S.A."/>
        </authorList>
    </citation>
    <scope>NUCLEOTIDE SEQUENCE [LARGE SCALE GENOMIC DNA]</scope>
    <source>
        <strain evidence="2 3">T01E-68</strain>
    </source>
</reference>
<name>A0A5B9DZ64_9GAMM</name>
<evidence type="ECO:0000313" key="2">
    <source>
        <dbReference type="EMBL" id="QEE24494.1"/>
    </source>
</evidence>
<evidence type="ECO:0000256" key="1">
    <source>
        <dbReference type="SAM" id="Phobius"/>
    </source>
</evidence>
<proteinExistence type="predicted"/>
<accession>A0A5B9DZ64</accession>
<dbReference type="EMBL" id="CP042807">
    <property type="protein sequence ID" value="QEE24494.1"/>
    <property type="molecule type" value="Genomic_DNA"/>
</dbReference>
<protein>
    <submittedName>
        <fullName evidence="2">Uncharacterized protein</fullName>
    </submittedName>
</protein>
<sequence length="63" mass="7226">MSAVRKLTAEQRATCVWQRPKLRLVKLTPVDPEIVSPRVQNIVVALVWAGTLMLFGMRYMGWL</sequence>
<dbReference type="Proteomes" id="UP000321807">
    <property type="component" value="Chromosome"/>
</dbReference>